<dbReference type="STRING" id="2162.BRM9_1936"/>
<dbReference type="PROSITE" id="PS01079">
    <property type="entry name" value="MOCF_BIOSYNTHESIS_2"/>
    <property type="match status" value="1"/>
</dbReference>
<dbReference type="GO" id="GO:0006777">
    <property type="term" value="P:Mo-molybdopterin cofactor biosynthetic process"/>
    <property type="evidence" value="ECO:0007669"/>
    <property type="project" value="UniProtKB-KW"/>
</dbReference>
<dbReference type="SUPFAM" id="SSF63882">
    <property type="entry name" value="MoeA N-terminal region -like"/>
    <property type="match status" value="1"/>
</dbReference>
<dbReference type="EMBL" id="LN734822">
    <property type="protein sequence ID" value="CEL24067.1"/>
    <property type="molecule type" value="Genomic_DNA"/>
</dbReference>
<keyword evidence="9" id="KW-1185">Reference proteome</keyword>
<reference evidence="5" key="2">
    <citation type="submission" date="2014-08" db="EMBL/GenBank/DDBJ databases">
        <authorList>
            <person name="Wibberg D."/>
        </authorList>
    </citation>
    <scope>NUCLEOTIDE SEQUENCE</scope>
</reference>
<evidence type="ECO:0000313" key="6">
    <source>
        <dbReference type="EMBL" id="CEL24067.1"/>
    </source>
</evidence>
<evidence type="ECO:0000313" key="4">
    <source>
        <dbReference type="EMBL" id="AIS32740.1"/>
    </source>
</evidence>
<evidence type="ECO:0000256" key="1">
    <source>
        <dbReference type="ARBA" id="ARBA00005046"/>
    </source>
</evidence>
<name>A0A089ZHE0_METFO</name>
<evidence type="ECO:0000313" key="5">
    <source>
        <dbReference type="EMBL" id="CEA12489.1"/>
    </source>
</evidence>
<dbReference type="CDD" id="cd00887">
    <property type="entry name" value="MoeA"/>
    <property type="match status" value="1"/>
</dbReference>
<dbReference type="Pfam" id="PF03453">
    <property type="entry name" value="MoeA_N"/>
    <property type="match status" value="1"/>
</dbReference>
<comment type="pathway">
    <text evidence="1">Cofactor biosynthesis; molybdopterin biosynthesis.</text>
</comment>
<evidence type="ECO:0000259" key="3">
    <source>
        <dbReference type="SMART" id="SM00852"/>
    </source>
</evidence>
<dbReference type="InterPro" id="IPR001453">
    <property type="entry name" value="MoaB/Mog_dom"/>
</dbReference>
<keyword evidence="2" id="KW-0501">Molybdenum cofactor biosynthesis</keyword>
<dbReference type="Proteomes" id="UP000606900">
    <property type="component" value="Unassembled WGS sequence"/>
</dbReference>
<dbReference type="SMART" id="SM00852">
    <property type="entry name" value="MoCF_biosynth"/>
    <property type="match status" value="1"/>
</dbReference>
<evidence type="ECO:0000313" key="7">
    <source>
        <dbReference type="EMBL" id="MBF4476201.1"/>
    </source>
</evidence>
<keyword evidence="7" id="KW-0808">Transferase</keyword>
<dbReference type="Gene3D" id="3.90.105.10">
    <property type="entry name" value="Molybdopterin biosynthesis moea protein, domain 2"/>
    <property type="match status" value="1"/>
</dbReference>
<dbReference type="UniPathway" id="UPA00344"/>
<dbReference type="PANTHER" id="PTHR10192">
    <property type="entry name" value="MOLYBDOPTERIN BIOSYNTHESIS PROTEIN"/>
    <property type="match status" value="1"/>
</dbReference>
<dbReference type="NCBIfam" id="NF045515">
    <property type="entry name" value="Glp_gephyrin"/>
    <property type="match status" value="1"/>
</dbReference>
<dbReference type="RefSeq" id="WP_048071827.1">
    <property type="nucleotide sequence ID" value="NZ_CALCVY010000218.1"/>
</dbReference>
<dbReference type="InterPro" id="IPR005111">
    <property type="entry name" value="MoeA_C_domain_IV"/>
</dbReference>
<dbReference type="GO" id="GO:0005737">
    <property type="term" value="C:cytoplasm"/>
    <property type="evidence" value="ECO:0007669"/>
    <property type="project" value="TreeGrafter"/>
</dbReference>
<reference evidence="7" key="4">
    <citation type="submission" date="2020-10" db="EMBL/GenBank/DDBJ databases">
        <title>Dehalococcoides mccartyi of a TCE/Cr reducing biochatode.</title>
        <authorList>
            <person name="Matturro B."/>
        </authorList>
    </citation>
    <scope>NUCLEOTIDE SEQUENCE</scope>
    <source>
        <strain evidence="7">Bin2</strain>
    </source>
</reference>
<evidence type="ECO:0000256" key="2">
    <source>
        <dbReference type="ARBA" id="ARBA00023150"/>
    </source>
</evidence>
<feature type="domain" description="MoaB/Mog" evidence="3">
    <location>
        <begin position="186"/>
        <end position="326"/>
    </location>
</feature>
<dbReference type="Pfam" id="PF03454">
    <property type="entry name" value="MoeA_C"/>
    <property type="match status" value="1"/>
</dbReference>
<dbReference type="Proteomes" id="UP000029661">
    <property type="component" value="Chromosome"/>
</dbReference>
<dbReference type="PANTHER" id="PTHR10192:SF5">
    <property type="entry name" value="GEPHYRIN"/>
    <property type="match status" value="1"/>
</dbReference>
<evidence type="ECO:0000313" key="9">
    <source>
        <dbReference type="Proteomes" id="UP000062768"/>
    </source>
</evidence>
<proteinExistence type="predicted"/>
<dbReference type="GO" id="GO:0061599">
    <property type="term" value="F:molybdopterin molybdotransferase activity"/>
    <property type="evidence" value="ECO:0007669"/>
    <property type="project" value="TreeGrafter"/>
</dbReference>
<dbReference type="InterPro" id="IPR036135">
    <property type="entry name" value="MoeA_linker/N_sf"/>
</dbReference>
<dbReference type="FunFam" id="3.40.980.10:FF:000001">
    <property type="entry name" value="Molybdopterin molybdenumtransferase"/>
    <property type="match status" value="1"/>
</dbReference>
<reference evidence="6" key="3">
    <citation type="submission" date="2014-09" db="EMBL/GenBank/DDBJ databases">
        <authorList>
            <person name="Bishop-Lilly K.A."/>
            <person name="Broomall S.M."/>
            <person name="Chain P.S."/>
            <person name="Chertkov O."/>
            <person name="Coyne S.R."/>
            <person name="Daligault H.E."/>
            <person name="Davenport K.W."/>
            <person name="Erkkila T."/>
            <person name="Frey K.G."/>
            <person name="Gibbons H.S."/>
            <person name="Gu W."/>
            <person name="Jaissle J."/>
            <person name="Johnson S.L."/>
            <person name="Koroleva G.I."/>
            <person name="Ladner J.T."/>
            <person name="Lo C.-C."/>
            <person name="Minogue T.D."/>
            <person name="Munk C."/>
            <person name="Palacios G.F."/>
            <person name="Redden C.L."/>
            <person name="Rosenzweig C.N."/>
            <person name="Scholz M.B."/>
            <person name="Teshima H."/>
            <person name="Xu Y."/>
        </authorList>
    </citation>
    <scope>NUCLEOTIDE SEQUENCE</scope>
    <source>
        <strain evidence="6">Mb9</strain>
    </source>
</reference>
<dbReference type="Gene3D" id="3.40.980.10">
    <property type="entry name" value="MoaB/Mog-like domain"/>
    <property type="match status" value="1"/>
</dbReference>
<dbReference type="InterPro" id="IPR036688">
    <property type="entry name" value="MoeA_C_domain_IV_sf"/>
</dbReference>
<dbReference type="KEGG" id="mfc:BRM9_1936"/>
<dbReference type="GeneID" id="26738682"/>
<protein>
    <submittedName>
        <fullName evidence="5">Molybdenum cofactor synthesis domain-containing protein</fullName>
    </submittedName>
    <submittedName>
        <fullName evidence="4">Molybdopterin biosynthesis protein MoeA1</fullName>
    </submittedName>
    <submittedName>
        <fullName evidence="7">Molybdopterin molybdenumtransferase MoeA</fullName>
    </submittedName>
</protein>
<reference evidence="4" key="1">
    <citation type="submission" date="2013-12" db="EMBL/GenBank/DDBJ databases">
        <title>The complete genome sequence of Methanobacterium sp. BRM9.</title>
        <authorList>
            <consortium name="Pastoral Greenhouse Gas Research Consortium"/>
            <person name="Kelly W.J."/>
            <person name="Leahy S.C."/>
            <person name="Perry R."/>
            <person name="Li D."/>
            <person name="Altermann E."/>
            <person name="Lambie S.C."/>
            <person name="Attwood G.T."/>
        </authorList>
    </citation>
    <scope>NUCLEOTIDE SEQUENCE [LARGE SCALE GENOMIC DNA]</scope>
    <source>
        <strain evidence="4">BRM9</strain>
    </source>
</reference>
<dbReference type="AlphaFoldDB" id="A0A089ZHE0"/>
<dbReference type="InterPro" id="IPR005110">
    <property type="entry name" value="MoeA_linker/N"/>
</dbReference>
<dbReference type="Gene3D" id="2.170.190.11">
    <property type="entry name" value="Molybdopterin biosynthesis moea protein, domain 3"/>
    <property type="match status" value="1"/>
</dbReference>
<dbReference type="InterPro" id="IPR038987">
    <property type="entry name" value="MoeA-like"/>
</dbReference>
<organism evidence="4 8">
    <name type="scientific">Methanobacterium formicicum</name>
    <dbReference type="NCBI Taxonomy" id="2162"/>
    <lineage>
        <taxon>Archaea</taxon>
        <taxon>Methanobacteriati</taxon>
        <taxon>Methanobacteriota</taxon>
        <taxon>Methanomada group</taxon>
        <taxon>Methanobacteria</taxon>
        <taxon>Methanobacteriales</taxon>
        <taxon>Methanobacteriaceae</taxon>
        <taxon>Methanobacterium</taxon>
    </lineage>
</organism>
<accession>A0A089ZHE0</accession>
<dbReference type="SUPFAM" id="SSF63867">
    <property type="entry name" value="MoeA C-terminal domain-like"/>
    <property type="match status" value="1"/>
</dbReference>
<sequence>MGKEFLNLMDPDEVKKIIDSLNMERKIERINLSDAYQRVLAEDVHALIDLPPFNRASMDGYAVQAQDTFGASEDNPIILNLIEKIRAGDSPSKEVQKGTCSEVGTGAPLPAGADAVVMVEVTDIQNDKVEIMEAVAPGTNRALQGSDIEKGQLLMEKGTLLTAAKIGALSAVGLKEIPVFAKPIVAVISTGNELIKPEEELKHGKLYDINSESISNAVKSCGCTPLASTIVKDDYDSIKNRIDSYKDADVIITSGGTSAGAGDILRQVVEDMGKILVHGISVKPGKPTLIGTLPDEGGNVVLFGLPGYPVSALMIFHGFVAPFLRGIAGVNEFMEKKESRSLKLGRRYHSARGRSHFVLVKIEGNIAHPILKDSGAITALAEADGYFEVPKNVEIMEKGEQVKVQSLSGL</sequence>
<dbReference type="NCBIfam" id="TIGR00177">
    <property type="entry name" value="molyb_syn"/>
    <property type="match status" value="1"/>
</dbReference>
<dbReference type="Gene3D" id="2.40.340.10">
    <property type="entry name" value="MoeA, C-terminal, domain IV"/>
    <property type="match status" value="1"/>
</dbReference>
<evidence type="ECO:0000313" key="8">
    <source>
        <dbReference type="Proteomes" id="UP000029661"/>
    </source>
</evidence>
<dbReference type="SUPFAM" id="SSF53218">
    <property type="entry name" value="Molybdenum cofactor biosynthesis proteins"/>
    <property type="match status" value="1"/>
</dbReference>
<dbReference type="EMBL" id="CP006933">
    <property type="protein sequence ID" value="AIS32740.1"/>
    <property type="molecule type" value="Genomic_DNA"/>
</dbReference>
<dbReference type="EMBL" id="JADIIL010000039">
    <property type="protein sequence ID" value="MBF4476201.1"/>
    <property type="molecule type" value="Genomic_DNA"/>
</dbReference>
<dbReference type="OrthoDB" id="31371at2157"/>
<dbReference type="PATRIC" id="fig|2162.10.peg.433"/>
<dbReference type="Pfam" id="PF00994">
    <property type="entry name" value="MoCF_biosynth"/>
    <property type="match status" value="1"/>
</dbReference>
<dbReference type="FunFam" id="2.170.190.11:FF:000001">
    <property type="entry name" value="Molybdopterin molybdenumtransferase"/>
    <property type="match status" value="1"/>
</dbReference>
<dbReference type="EMBL" id="LN515531">
    <property type="protein sequence ID" value="CEA12489.1"/>
    <property type="molecule type" value="Genomic_DNA"/>
</dbReference>
<dbReference type="Proteomes" id="UP000062768">
    <property type="component" value="Chromosome I"/>
</dbReference>
<dbReference type="KEGG" id="mfi:DSM1535_0123"/>
<dbReference type="InterPro" id="IPR008284">
    <property type="entry name" value="MoCF_biosynth_CS"/>
</dbReference>
<gene>
    <name evidence="4" type="primary">moeA1</name>
    <name evidence="4" type="ORF">BRM9_1936</name>
    <name evidence="5" type="ORF">DSM1535_0123</name>
    <name evidence="7" type="ORF">ISP06_12140</name>
    <name evidence="6" type="ORF">MB9_0420</name>
</gene>
<dbReference type="InterPro" id="IPR036425">
    <property type="entry name" value="MoaB/Mog-like_dom_sf"/>
</dbReference>